<name>A0A0C9UHU3_SPHS4</name>
<feature type="compositionally biased region" description="Pro residues" evidence="1">
    <location>
        <begin position="318"/>
        <end position="327"/>
    </location>
</feature>
<sequence>MILGVTIPVESALSYSPPSMESPSKPNTSSNKSLPFVPKPFPPPALKDIPEAYIASQLRRVASTYWHKPESADCTFIIPLDPVLPNVPAAPSPDPLKTGPFACQSRTVPVSNNARVKNRRLVLKLHQQYLAASSTFLRAVLSGYSPFDDTDALPTPPLVDSSSTSSSSASPCSSAKSHLSAGAFPVHPSRRPRVLQSSTTHHPVFFLPVPDSASFPHLVHYMYFGTFDYIDECFHRGNISWEGFVRNVEYFGMGVELKAALGRYYRRWLRPSSPSQDFSELPEDDSDDDSDDDESDSEVLYAHQRGRSTSTRQIEILSPPPGLGSQS</sequence>
<dbReference type="OrthoDB" id="3366352at2759"/>
<evidence type="ECO:0000256" key="1">
    <source>
        <dbReference type="SAM" id="MobiDB-lite"/>
    </source>
</evidence>
<feature type="region of interest" description="Disordered" evidence="1">
    <location>
        <begin position="155"/>
        <end position="174"/>
    </location>
</feature>
<organism evidence="2 3">
    <name type="scientific">Sphaerobolus stellatus (strain SS14)</name>
    <dbReference type="NCBI Taxonomy" id="990650"/>
    <lineage>
        <taxon>Eukaryota</taxon>
        <taxon>Fungi</taxon>
        <taxon>Dikarya</taxon>
        <taxon>Basidiomycota</taxon>
        <taxon>Agaricomycotina</taxon>
        <taxon>Agaricomycetes</taxon>
        <taxon>Phallomycetidae</taxon>
        <taxon>Geastrales</taxon>
        <taxon>Sphaerobolaceae</taxon>
        <taxon>Sphaerobolus</taxon>
    </lineage>
</organism>
<dbReference type="AlphaFoldDB" id="A0A0C9UHU3"/>
<evidence type="ECO:0000313" key="3">
    <source>
        <dbReference type="Proteomes" id="UP000054279"/>
    </source>
</evidence>
<gene>
    <name evidence="2" type="ORF">M422DRAFT_274172</name>
</gene>
<feature type="compositionally biased region" description="Low complexity" evidence="1">
    <location>
        <begin position="161"/>
        <end position="174"/>
    </location>
</feature>
<evidence type="ECO:0000313" key="2">
    <source>
        <dbReference type="EMBL" id="KIJ24951.1"/>
    </source>
</evidence>
<feature type="compositionally biased region" description="Acidic residues" evidence="1">
    <location>
        <begin position="280"/>
        <end position="297"/>
    </location>
</feature>
<protein>
    <submittedName>
        <fullName evidence="2">Uncharacterized protein</fullName>
    </submittedName>
</protein>
<dbReference type="EMBL" id="KN837445">
    <property type="protein sequence ID" value="KIJ24951.1"/>
    <property type="molecule type" value="Genomic_DNA"/>
</dbReference>
<keyword evidence="3" id="KW-1185">Reference proteome</keyword>
<feature type="region of interest" description="Disordered" evidence="1">
    <location>
        <begin position="273"/>
        <end position="327"/>
    </location>
</feature>
<feature type="compositionally biased region" description="Low complexity" evidence="1">
    <location>
        <begin position="22"/>
        <end position="36"/>
    </location>
</feature>
<proteinExistence type="predicted"/>
<reference evidence="2 3" key="1">
    <citation type="submission" date="2014-06" db="EMBL/GenBank/DDBJ databases">
        <title>Evolutionary Origins and Diversification of the Mycorrhizal Mutualists.</title>
        <authorList>
            <consortium name="DOE Joint Genome Institute"/>
            <consortium name="Mycorrhizal Genomics Consortium"/>
            <person name="Kohler A."/>
            <person name="Kuo A."/>
            <person name="Nagy L.G."/>
            <person name="Floudas D."/>
            <person name="Copeland A."/>
            <person name="Barry K.W."/>
            <person name="Cichocki N."/>
            <person name="Veneault-Fourrey C."/>
            <person name="LaButti K."/>
            <person name="Lindquist E.A."/>
            <person name="Lipzen A."/>
            <person name="Lundell T."/>
            <person name="Morin E."/>
            <person name="Murat C."/>
            <person name="Riley R."/>
            <person name="Ohm R."/>
            <person name="Sun H."/>
            <person name="Tunlid A."/>
            <person name="Henrissat B."/>
            <person name="Grigoriev I.V."/>
            <person name="Hibbett D.S."/>
            <person name="Martin F."/>
        </authorList>
    </citation>
    <scope>NUCLEOTIDE SEQUENCE [LARGE SCALE GENOMIC DNA]</scope>
    <source>
        <strain evidence="2 3">SS14</strain>
    </source>
</reference>
<dbReference type="Proteomes" id="UP000054279">
    <property type="component" value="Unassembled WGS sequence"/>
</dbReference>
<feature type="region of interest" description="Disordered" evidence="1">
    <location>
        <begin position="14"/>
        <end position="37"/>
    </location>
</feature>
<accession>A0A0C9UHU3</accession>
<dbReference type="HOGENOM" id="CLU_068729_0_0_1"/>